<dbReference type="InterPro" id="IPR002893">
    <property type="entry name" value="Znf_MYND"/>
</dbReference>
<reference evidence="7 8" key="1">
    <citation type="journal article" date="2012" name="Genome Biol.">
        <title>Genome and low-iron response of an oceanic diatom adapted to chronic iron limitation.</title>
        <authorList>
            <person name="Lommer M."/>
            <person name="Specht M."/>
            <person name="Roy A.S."/>
            <person name="Kraemer L."/>
            <person name="Andreson R."/>
            <person name="Gutowska M.A."/>
            <person name="Wolf J."/>
            <person name="Bergner S.V."/>
            <person name="Schilhabel M.B."/>
            <person name="Klostermeier U.C."/>
            <person name="Beiko R.G."/>
            <person name="Rosenstiel P."/>
            <person name="Hippler M."/>
            <person name="Laroche J."/>
        </authorList>
    </citation>
    <scope>NUCLEOTIDE SEQUENCE [LARGE SCALE GENOMIC DNA]</scope>
    <source>
        <strain evidence="7 8">CCMP1005</strain>
    </source>
</reference>
<dbReference type="AlphaFoldDB" id="K0R6D0"/>
<dbReference type="PANTHER" id="PTHR41878">
    <property type="entry name" value="LEXA REPRESSOR-RELATED"/>
    <property type="match status" value="1"/>
</dbReference>
<dbReference type="Gene3D" id="3.10.290.30">
    <property type="entry name" value="MM3350-like"/>
    <property type="match status" value="1"/>
</dbReference>
<keyword evidence="1" id="KW-0479">Metal-binding</keyword>
<dbReference type="OrthoDB" id="432970at2759"/>
<dbReference type="Gene3D" id="6.10.140.2220">
    <property type="match status" value="1"/>
</dbReference>
<proteinExistence type="predicted"/>
<gene>
    <name evidence="7" type="ORF">THAOC_33766</name>
</gene>
<dbReference type="InterPro" id="IPR012912">
    <property type="entry name" value="Plasmid_pRiA4b_Orf3-like"/>
</dbReference>
<evidence type="ECO:0000256" key="1">
    <source>
        <dbReference type="ARBA" id="ARBA00022723"/>
    </source>
</evidence>
<comment type="caution">
    <text evidence="7">The sequence shown here is derived from an EMBL/GenBank/DDBJ whole genome shotgun (WGS) entry which is preliminary data.</text>
</comment>
<dbReference type="GO" id="GO:0008270">
    <property type="term" value="F:zinc ion binding"/>
    <property type="evidence" value="ECO:0007669"/>
    <property type="project" value="UniProtKB-KW"/>
</dbReference>
<evidence type="ECO:0000313" key="8">
    <source>
        <dbReference type="Proteomes" id="UP000266841"/>
    </source>
</evidence>
<dbReference type="Proteomes" id="UP000266841">
    <property type="component" value="Unassembled WGS sequence"/>
</dbReference>
<keyword evidence="8" id="KW-1185">Reference proteome</keyword>
<feature type="domain" description="Plasmid pRiA4b Orf3-like" evidence="6">
    <location>
        <begin position="201"/>
        <end position="359"/>
    </location>
</feature>
<organism evidence="7 8">
    <name type="scientific">Thalassiosira oceanica</name>
    <name type="common">Marine diatom</name>
    <dbReference type="NCBI Taxonomy" id="159749"/>
    <lineage>
        <taxon>Eukaryota</taxon>
        <taxon>Sar</taxon>
        <taxon>Stramenopiles</taxon>
        <taxon>Ochrophyta</taxon>
        <taxon>Bacillariophyta</taxon>
        <taxon>Coscinodiscophyceae</taxon>
        <taxon>Thalassiosirophycidae</taxon>
        <taxon>Thalassiosirales</taxon>
        <taxon>Thalassiosiraceae</taxon>
        <taxon>Thalassiosira</taxon>
    </lineage>
</organism>
<feature type="domain" description="MYND-type" evidence="5">
    <location>
        <begin position="432"/>
        <end position="457"/>
    </location>
</feature>
<dbReference type="PANTHER" id="PTHR41878:SF1">
    <property type="entry name" value="TNPR PROTEIN"/>
    <property type="match status" value="1"/>
</dbReference>
<evidence type="ECO:0000259" key="5">
    <source>
        <dbReference type="Pfam" id="PF01753"/>
    </source>
</evidence>
<evidence type="ECO:0000256" key="2">
    <source>
        <dbReference type="ARBA" id="ARBA00022771"/>
    </source>
</evidence>
<feature type="region of interest" description="Disordered" evidence="4">
    <location>
        <begin position="1"/>
        <end position="58"/>
    </location>
</feature>
<keyword evidence="2" id="KW-0863">Zinc-finger</keyword>
<keyword evidence="3" id="KW-0862">Zinc</keyword>
<dbReference type="SUPFAM" id="SSF159941">
    <property type="entry name" value="MM3350-like"/>
    <property type="match status" value="1"/>
</dbReference>
<name>K0R6D0_THAOC</name>
<protein>
    <recommendedName>
        <fullName evidence="9">MYND-type domain-containing protein</fullName>
    </recommendedName>
</protein>
<dbReference type="Pfam" id="PF07929">
    <property type="entry name" value="PRiA4_ORF3"/>
    <property type="match status" value="1"/>
</dbReference>
<evidence type="ECO:0000256" key="3">
    <source>
        <dbReference type="ARBA" id="ARBA00022833"/>
    </source>
</evidence>
<dbReference type="Pfam" id="PF01753">
    <property type="entry name" value="zf-MYND"/>
    <property type="match status" value="1"/>
</dbReference>
<evidence type="ECO:0000256" key="4">
    <source>
        <dbReference type="SAM" id="MobiDB-lite"/>
    </source>
</evidence>
<dbReference type="EMBL" id="AGNL01046882">
    <property type="protein sequence ID" value="EJK47504.1"/>
    <property type="molecule type" value="Genomic_DNA"/>
</dbReference>
<evidence type="ECO:0000313" key="7">
    <source>
        <dbReference type="EMBL" id="EJK47504.1"/>
    </source>
</evidence>
<evidence type="ECO:0008006" key="9">
    <source>
        <dbReference type="Google" id="ProtNLM"/>
    </source>
</evidence>
<feature type="compositionally biased region" description="Polar residues" evidence="4">
    <location>
        <begin position="12"/>
        <end position="21"/>
    </location>
</feature>
<evidence type="ECO:0000259" key="6">
    <source>
        <dbReference type="Pfam" id="PF07929"/>
    </source>
</evidence>
<accession>K0R6D0</accession>
<dbReference type="eggNOG" id="ENOG502S6II">
    <property type="taxonomic scope" value="Eukaryota"/>
</dbReference>
<sequence>MPIDYSKWDNVGASSDEGSASHSEDDGLTTFGESGGGINMGFDRNDAPGPAFVPPGASKAERELIRRGVDYEWEGNWIRTGVRKNIIVHPDDDCESYSPVIFTEDPETFVPDPAKFDDGRVRKFGLYDPPSLAQDDMMAFMSRTMGASSKQFMYCDFMRSKDQPRSDKPGELPDVQFMELLMKRKDEYISSPEVEARLHSTYVIKIELVECEKYVWRRVRVPSGIDLPKFHDQVIVPVMGWSRAYHGYVFEDPVDGTQVGPVKNSGYIDVGMHFGKLMEDTGYPLAAMLKKEGDAIYYLYDLGDGWRHRIVLEEVVPEEEDVTLVDGAGGCPPEDSNGLEDKGCGGYAELLEMVRRGSNKAKVKATLKEVSRTAINYSKPWAGGPPLPFRPLEYNLNYHRSLLNMIVTGPSVKKIRTHPVEGECFKESMRECSNCGSRLKTLSRCLGCKKVWYCSREFSQICLFHFV</sequence>
<dbReference type="InterPro" id="IPR024047">
    <property type="entry name" value="MM3350-like_sf"/>
</dbReference>